<sequence>MERERLAKESTDKQAEEEWIKAADENARTKSLTEELLRQQKEDEASKSISKTSTTHKSSSKTLTDIQLSSRDAGSVPSFGNLKILETNLDHIVQQMSMPAPSESNSFTPEELKGKEEEEVKEDKHNSLIKNVDHSPPNDDHTKKTGETSEPKKISKGVTIEDISDEDEDKGENKSHFSPKKSPIKHVDRTPPRDLRQSKIIGE</sequence>
<feature type="compositionally biased region" description="Basic and acidic residues" evidence="1">
    <location>
        <begin position="1"/>
        <end position="46"/>
    </location>
</feature>
<evidence type="ECO:0000313" key="3">
    <source>
        <dbReference type="Proteomes" id="UP001177003"/>
    </source>
</evidence>
<name>A0AA35ZED9_LACSI</name>
<evidence type="ECO:0000256" key="1">
    <source>
        <dbReference type="SAM" id="MobiDB-lite"/>
    </source>
</evidence>
<feature type="compositionally biased region" description="Low complexity" evidence="1">
    <location>
        <begin position="47"/>
        <end position="62"/>
    </location>
</feature>
<feature type="compositionally biased region" description="Polar residues" evidence="1">
    <location>
        <begin position="63"/>
        <end position="72"/>
    </location>
</feature>
<dbReference type="Proteomes" id="UP001177003">
    <property type="component" value="Chromosome 6"/>
</dbReference>
<feature type="region of interest" description="Disordered" evidence="1">
    <location>
        <begin position="1"/>
        <end position="78"/>
    </location>
</feature>
<organism evidence="2 3">
    <name type="scientific">Lactuca saligna</name>
    <name type="common">Willowleaf lettuce</name>
    <dbReference type="NCBI Taxonomy" id="75948"/>
    <lineage>
        <taxon>Eukaryota</taxon>
        <taxon>Viridiplantae</taxon>
        <taxon>Streptophyta</taxon>
        <taxon>Embryophyta</taxon>
        <taxon>Tracheophyta</taxon>
        <taxon>Spermatophyta</taxon>
        <taxon>Magnoliopsida</taxon>
        <taxon>eudicotyledons</taxon>
        <taxon>Gunneridae</taxon>
        <taxon>Pentapetalae</taxon>
        <taxon>asterids</taxon>
        <taxon>campanulids</taxon>
        <taxon>Asterales</taxon>
        <taxon>Asteraceae</taxon>
        <taxon>Cichorioideae</taxon>
        <taxon>Cichorieae</taxon>
        <taxon>Lactucinae</taxon>
        <taxon>Lactuca</taxon>
    </lineage>
</organism>
<protein>
    <submittedName>
        <fullName evidence="2">Uncharacterized protein</fullName>
    </submittedName>
</protein>
<keyword evidence="3" id="KW-1185">Reference proteome</keyword>
<feature type="compositionally biased region" description="Polar residues" evidence="1">
    <location>
        <begin position="94"/>
        <end position="108"/>
    </location>
</feature>
<accession>A0AA35ZED9</accession>
<dbReference type="AlphaFoldDB" id="A0AA35ZED9"/>
<feature type="region of interest" description="Disordered" evidence="1">
    <location>
        <begin position="93"/>
        <end position="203"/>
    </location>
</feature>
<dbReference type="EMBL" id="OX465082">
    <property type="protein sequence ID" value="CAI9291066.1"/>
    <property type="molecule type" value="Genomic_DNA"/>
</dbReference>
<gene>
    <name evidence="2" type="ORF">LSALG_LOCUS30230</name>
</gene>
<proteinExistence type="predicted"/>
<evidence type="ECO:0000313" key="2">
    <source>
        <dbReference type="EMBL" id="CAI9291066.1"/>
    </source>
</evidence>
<reference evidence="2" key="1">
    <citation type="submission" date="2023-04" db="EMBL/GenBank/DDBJ databases">
        <authorList>
            <person name="Vijverberg K."/>
            <person name="Xiong W."/>
            <person name="Schranz E."/>
        </authorList>
    </citation>
    <scope>NUCLEOTIDE SEQUENCE</scope>
</reference>
<feature type="compositionally biased region" description="Basic and acidic residues" evidence="1">
    <location>
        <begin position="110"/>
        <end position="153"/>
    </location>
</feature>
<feature type="compositionally biased region" description="Basic and acidic residues" evidence="1">
    <location>
        <begin position="185"/>
        <end position="203"/>
    </location>
</feature>